<keyword evidence="1" id="KW-0812">Transmembrane</keyword>
<evidence type="ECO:0000313" key="2">
    <source>
        <dbReference type="EMBL" id="BBF65305.1"/>
    </source>
</evidence>
<gene>
    <name evidence="2" type="ORF">AFERRID_15230</name>
</gene>
<sequence>MAACVKAAQSARTNVSVAFWTDSEPLASSSKTGSFPPIAKVSRYDMRPEPYAVIPLVRICAGGGGWVTTVSTATILPAARTLRSFCSEIIYSFRLINGIANPILITVLNYIYFVNATIFGIKIYFYIGFLHGSSRLDLRQ</sequence>
<organism evidence="2 3">
    <name type="scientific">Acidithiobacillus ferridurans</name>
    <dbReference type="NCBI Taxonomy" id="1232575"/>
    <lineage>
        <taxon>Bacteria</taxon>
        <taxon>Pseudomonadati</taxon>
        <taxon>Pseudomonadota</taxon>
        <taxon>Acidithiobacillia</taxon>
        <taxon>Acidithiobacillales</taxon>
        <taxon>Acidithiobacillaceae</taxon>
        <taxon>Acidithiobacillus</taxon>
    </lineage>
</organism>
<dbReference type="KEGG" id="afj:AFERRID_15230"/>
<proteinExistence type="predicted"/>
<protein>
    <submittedName>
        <fullName evidence="2">Uncharacterized protein</fullName>
    </submittedName>
</protein>
<dbReference type="AlphaFoldDB" id="A0A2Z6IMG5"/>
<evidence type="ECO:0000313" key="3">
    <source>
        <dbReference type="Proteomes" id="UP000280188"/>
    </source>
</evidence>
<feature type="transmembrane region" description="Helical" evidence="1">
    <location>
        <begin position="110"/>
        <end position="130"/>
    </location>
</feature>
<accession>A0A2Z6IMG5</accession>
<keyword evidence="1" id="KW-0472">Membrane</keyword>
<evidence type="ECO:0000256" key="1">
    <source>
        <dbReference type="SAM" id="Phobius"/>
    </source>
</evidence>
<name>A0A2Z6IMG5_ACIFI</name>
<reference evidence="2 3" key="1">
    <citation type="journal article" date="2018" name="Microbiol. Resour. Announc.">
        <title>Complete Genome Sequence of Acidithiobacillus ferridurans JCM 18981.</title>
        <authorList>
            <person name="Miyauchi T."/>
            <person name="Kouzuma A."/>
            <person name="Abe T."/>
            <person name="Watanabe K."/>
        </authorList>
    </citation>
    <scope>NUCLEOTIDE SEQUENCE [LARGE SCALE GENOMIC DNA]</scope>
    <source>
        <strain evidence="3">ATCC 33020 / DSM 29468 / JCM 18981 / 11Fe</strain>
    </source>
</reference>
<dbReference type="Proteomes" id="UP000280188">
    <property type="component" value="Chromosome"/>
</dbReference>
<dbReference type="EMBL" id="AP018795">
    <property type="protein sequence ID" value="BBF65305.1"/>
    <property type="molecule type" value="Genomic_DNA"/>
</dbReference>
<keyword evidence="3" id="KW-1185">Reference proteome</keyword>
<keyword evidence="1" id="KW-1133">Transmembrane helix</keyword>